<reference evidence="2 3" key="2">
    <citation type="submission" date="2024-05" db="EMBL/GenBank/DDBJ databases">
        <authorList>
            <person name="Chen Y."/>
            <person name="Shah S."/>
            <person name="Dougan E. K."/>
            <person name="Thang M."/>
            <person name="Chan C."/>
        </authorList>
    </citation>
    <scope>NUCLEOTIDE SEQUENCE [LARGE SCALE GENOMIC DNA]</scope>
</reference>
<dbReference type="EMBL" id="CAMXCT030000364">
    <property type="protein sequence ID" value="CAL4765073.1"/>
    <property type="molecule type" value="Genomic_DNA"/>
</dbReference>
<dbReference type="EMBL" id="CAMXCT010000364">
    <property type="protein sequence ID" value="CAI3977761.1"/>
    <property type="molecule type" value="Genomic_DNA"/>
</dbReference>
<evidence type="ECO:0000313" key="3">
    <source>
        <dbReference type="Proteomes" id="UP001152797"/>
    </source>
</evidence>
<dbReference type="OrthoDB" id="276295at2759"/>
<dbReference type="AlphaFoldDB" id="A0A9P1BQS8"/>
<name>A0A9P1BQS8_9DINO</name>
<evidence type="ECO:0000313" key="2">
    <source>
        <dbReference type="EMBL" id="CAL4765073.1"/>
    </source>
</evidence>
<protein>
    <submittedName>
        <fullName evidence="1">Uncharacterized protein</fullName>
    </submittedName>
</protein>
<keyword evidence="3" id="KW-1185">Reference proteome</keyword>
<accession>A0A9P1BQS8</accession>
<sequence>MLPLGSFLVRVLNRFRCPVFPSLPGFGPETTGASCHWHIGPKVEQLAQKNKDLARYLFNNVKVCVQCLRACAYSQKACQACGTPLETVPVTQTENVLMGFIFGVEKTSKFPLVISLRRQSIDAIVYDDLLAMSSCHLNALPTNHYVADWIWLLRDPTGAKQLIDTLVQEAWEATRSFLDDAEWRRFIYKEGVTEEMIRQNIMCGFNSPPSQSQLHLQWIVLPLLPFHHQKLLDRTHAQKGRWFPLEYVLPILDYLEKENDFFDVNSTTTAEDVIQHFNGKGIVYNSIWEHSYARYCSSYAEVANWNPQDFSFVVHKGAVHHIAEVRDGRHVRLGERVDLEPATLQTEDKLRLQNYGRKYSEAGQPGGTYYKHHKAAKIGAGGIHIWPGLEPKDSL</sequence>
<dbReference type="Proteomes" id="UP001152797">
    <property type="component" value="Unassembled WGS sequence"/>
</dbReference>
<proteinExistence type="predicted"/>
<reference evidence="1" key="1">
    <citation type="submission" date="2022-10" db="EMBL/GenBank/DDBJ databases">
        <authorList>
            <person name="Chen Y."/>
            <person name="Dougan E. K."/>
            <person name="Chan C."/>
            <person name="Rhodes N."/>
            <person name="Thang M."/>
        </authorList>
    </citation>
    <scope>NUCLEOTIDE SEQUENCE</scope>
</reference>
<organism evidence="1">
    <name type="scientific">Cladocopium goreaui</name>
    <dbReference type="NCBI Taxonomy" id="2562237"/>
    <lineage>
        <taxon>Eukaryota</taxon>
        <taxon>Sar</taxon>
        <taxon>Alveolata</taxon>
        <taxon>Dinophyceae</taxon>
        <taxon>Suessiales</taxon>
        <taxon>Symbiodiniaceae</taxon>
        <taxon>Cladocopium</taxon>
    </lineage>
</organism>
<gene>
    <name evidence="1" type="ORF">C1SCF055_LOCUS5879</name>
</gene>
<dbReference type="EMBL" id="CAMXCT020000364">
    <property type="protein sequence ID" value="CAL1131136.1"/>
    <property type="molecule type" value="Genomic_DNA"/>
</dbReference>
<evidence type="ECO:0000313" key="1">
    <source>
        <dbReference type="EMBL" id="CAI3977761.1"/>
    </source>
</evidence>
<comment type="caution">
    <text evidence="1">The sequence shown here is derived from an EMBL/GenBank/DDBJ whole genome shotgun (WGS) entry which is preliminary data.</text>
</comment>